<reference evidence="3" key="1">
    <citation type="submission" date="2017-02" db="UniProtKB">
        <authorList>
            <consortium name="WormBaseParasite"/>
        </authorList>
    </citation>
    <scope>IDENTIFICATION</scope>
</reference>
<keyword evidence="2" id="KW-1185">Reference proteome</keyword>
<organism evidence="3">
    <name type="scientific">Haemonchus placei</name>
    <name type="common">Barber's pole worm</name>
    <dbReference type="NCBI Taxonomy" id="6290"/>
    <lineage>
        <taxon>Eukaryota</taxon>
        <taxon>Metazoa</taxon>
        <taxon>Ecdysozoa</taxon>
        <taxon>Nematoda</taxon>
        <taxon>Chromadorea</taxon>
        <taxon>Rhabditida</taxon>
        <taxon>Rhabditina</taxon>
        <taxon>Rhabditomorpha</taxon>
        <taxon>Strongyloidea</taxon>
        <taxon>Trichostrongylidae</taxon>
        <taxon>Haemonchus</taxon>
    </lineage>
</organism>
<dbReference type="Proteomes" id="UP000268014">
    <property type="component" value="Unassembled WGS sequence"/>
</dbReference>
<name>A0A0N4WUT3_HAEPC</name>
<dbReference type="AlphaFoldDB" id="A0A0N4WUT3"/>
<accession>A0A0N4WUT3</accession>
<reference evidence="1 2" key="2">
    <citation type="submission" date="2018-11" db="EMBL/GenBank/DDBJ databases">
        <authorList>
            <consortium name="Pathogen Informatics"/>
        </authorList>
    </citation>
    <scope>NUCLEOTIDE SEQUENCE [LARGE SCALE GENOMIC DNA]</scope>
    <source>
        <strain evidence="1 2">MHpl1</strain>
    </source>
</reference>
<dbReference type="EMBL" id="UZAF01018971">
    <property type="protein sequence ID" value="VDO56543.1"/>
    <property type="molecule type" value="Genomic_DNA"/>
</dbReference>
<evidence type="ECO:0000313" key="1">
    <source>
        <dbReference type="EMBL" id="VDO56543.1"/>
    </source>
</evidence>
<proteinExistence type="predicted"/>
<evidence type="ECO:0000313" key="2">
    <source>
        <dbReference type="Proteomes" id="UP000268014"/>
    </source>
</evidence>
<gene>
    <name evidence="1" type="ORF">HPLM_LOCUS15415</name>
</gene>
<protein>
    <submittedName>
        <fullName evidence="3">MICOS complex subunit MIC10</fullName>
    </submittedName>
</protein>
<evidence type="ECO:0000313" key="3">
    <source>
        <dbReference type="WBParaSite" id="HPLM_0001542301-mRNA-1"/>
    </source>
</evidence>
<sequence length="61" mass="6859">MTSETVLIAKRESFKGLCTRMFFAQPVVYDKAMGIGFYFTGGVCSAYRGIGCQSVHHKYRL</sequence>
<dbReference type="WBParaSite" id="HPLM_0001542301-mRNA-1">
    <property type="protein sequence ID" value="HPLM_0001542301-mRNA-1"/>
    <property type="gene ID" value="HPLM_0001542301"/>
</dbReference>